<feature type="domain" description="Glycosyltransferase 2-like" evidence="4">
    <location>
        <begin position="21"/>
        <end position="154"/>
    </location>
</feature>
<keyword evidence="3" id="KW-0808">Transferase</keyword>
<evidence type="ECO:0000313" key="6">
    <source>
        <dbReference type="Proteomes" id="UP000638848"/>
    </source>
</evidence>
<keyword evidence="5" id="KW-0378">Hydrolase</keyword>
<accession>A0A917GUD8</accession>
<gene>
    <name evidence="5" type="ORF">GCM10011374_20550</name>
</gene>
<evidence type="ECO:0000313" key="5">
    <source>
        <dbReference type="EMBL" id="GGG57658.1"/>
    </source>
</evidence>
<dbReference type="AlphaFoldDB" id="A0A917GUD8"/>
<dbReference type="Gene3D" id="3.90.550.10">
    <property type="entry name" value="Spore Coat Polysaccharide Biosynthesis Protein SpsA, Chain A"/>
    <property type="match status" value="1"/>
</dbReference>
<name>A0A917GUD8_9MICC</name>
<reference evidence="5" key="2">
    <citation type="submission" date="2020-09" db="EMBL/GenBank/DDBJ databases">
        <authorList>
            <person name="Sun Q."/>
            <person name="Zhou Y."/>
        </authorList>
    </citation>
    <scope>NUCLEOTIDE SEQUENCE</scope>
    <source>
        <strain evidence="5">CGMCC 1.12187</strain>
    </source>
</reference>
<dbReference type="Pfam" id="PF00535">
    <property type="entry name" value="Glycos_transf_2"/>
    <property type="match status" value="1"/>
</dbReference>
<dbReference type="EMBL" id="BMEQ01000009">
    <property type="protein sequence ID" value="GGG57658.1"/>
    <property type="molecule type" value="Genomic_DNA"/>
</dbReference>
<dbReference type="InterPro" id="IPR001173">
    <property type="entry name" value="Glyco_trans_2-like"/>
</dbReference>
<sequence>MTDPSAPSAPGGPAGFPVEFSVLMPVYHGDTPERVRRAAESSTVEQLRRPAELVLVRDGPVPAPLEAELDRLARELPVPVVRVDLERNAGLTAALNAGLARCAHDVVARADADDVSYPRRFAVQLPLVEDGADLVGSSMHEIGDDETRPLALRRAPVGARDILAVSRHRNPVSHPTVVFRRSAVAAVGGYQDVPLAEDYWLWVRMLRAGSDVRNVAEPLVGYRVSAGSYERRGGFRVFRAELALQARLRAAGHVGFLQWVRNVVVRGGYRFVPTRFREIAYRAMVGAPRR</sequence>
<dbReference type="InterPro" id="IPR050834">
    <property type="entry name" value="Glycosyltransf_2"/>
</dbReference>
<evidence type="ECO:0000256" key="3">
    <source>
        <dbReference type="ARBA" id="ARBA00022679"/>
    </source>
</evidence>
<dbReference type="PANTHER" id="PTHR43685">
    <property type="entry name" value="GLYCOSYLTRANSFERASE"/>
    <property type="match status" value="1"/>
</dbReference>
<dbReference type="PANTHER" id="PTHR43685:SF5">
    <property type="entry name" value="GLYCOSYLTRANSFERASE EPSE-RELATED"/>
    <property type="match status" value="1"/>
</dbReference>
<dbReference type="SUPFAM" id="SSF53448">
    <property type="entry name" value="Nucleotide-diphospho-sugar transferases"/>
    <property type="match status" value="1"/>
</dbReference>
<keyword evidence="6" id="KW-1185">Reference proteome</keyword>
<comment type="caution">
    <text evidence="5">The sequence shown here is derived from an EMBL/GenBank/DDBJ whole genome shotgun (WGS) entry which is preliminary data.</text>
</comment>
<evidence type="ECO:0000256" key="2">
    <source>
        <dbReference type="ARBA" id="ARBA00022676"/>
    </source>
</evidence>
<organism evidence="5 6">
    <name type="scientific">Kocuria dechangensis</name>
    <dbReference type="NCBI Taxonomy" id="1176249"/>
    <lineage>
        <taxon>Bacteria</taxon>
        <taxon>Bacillati</taxon>
        <taxon>Actinomycetota</taxon>
        <taxon>Actinomycetes</taxon>
        <taxon>Micrococcales</taxon>
        <taxon>Micrococcaceae</taxon>
        <taxon>Kocuria</taxon>
    </lineage>
</organism>
<dbReference type="GO" id="GO:0016787">
    <property type="term" value="F:hydrolase activity"/>
    <property type="evidence" value="ECO:0007669"/>
    <property type="project" value="UniProtKB-KW"/>
</dbReference>
<dbReference type="GO" id="GO:0016757">
    <property type="term" value="F:glycosyltransferase activity"/>
    <property type="evidence" value="ECO:0007669"/>
    <property type="project" value="UniProtKB-KW"/>
</dbReference>
<protein>
    <submittedName>
        <fullName evidence="5">Glycosyl hydrolase</fullName>
    </submittedName>
</protein>
<reference evidence="5" key="1">
    <citation type="journal article" date="2014" name="Int. J. Syst. Evol. Microbiol.">
        <title>Complete genome sequence of Corynebacterium casei LMG S-19264T (=DSM 44701T), isolated from a smear-ripened cheese.</title>
        <authorList>
            <consortium name="US DOE Joint Genome Institute (JGI-PGF)"/>
            <person name="Walter F."/>
            <person name="Albersmeier A."/>
            <person name="Kalinowski J."/>
            <person name="Ruckert C."/>
        </authorList>
    </citation>
    <scope>NUCLEOTIDE SEQUENCE</scope>
    <source>
        <strain evidence="5">CGMCC 1.12187</strain>
    </source>
</reference>
<evidence type="ECO:0000259" key="4">
    <source>
        <dbReference type="Pfam" id="PF00535"/>
    </source>
</evidence>
<evidence type="ECO:0000256" key="1">
    <source>
        <dbReference type="ARBA" id="ARBA00006739"/>
    </source>
</evidence>
<keyword evidence="2" id="KW-0328">Glycosyltransferase</keyword>
<dbReference type="Proteomes" id="UP000638848">
    <property type="component" value="Unassembled WGS sequence"/>
</dbReference>
<comment type="similarity">
    <text evidence="1">Belongs to the glycosyltransferase 2 family.</text>
</comment>
<proteinExistence type="inferred from homology"/>
<dbReference type="InterPro" id="IPR029044">
    <property type="entry name" value="Nucleotide-diphossugar_trans"/>
</dbReference>